<dbReference type="Gene3D" id="3.30.565.10">
    <property type="entry name" value="Histidine kinase-like ATPase, C-terminal domain"/>
    <property type="match status" value="1"/>
</dbReference>
<evidence type="ECO:0000259" key="4">
    <source>
        <dbReference type="PROSITE" id="PS50109"/>
    </source>
</evidence>
<feature type="domain" description="PAS" evidence="5">
    <location>
        <begin position="135"/>
        <end position="210"/>
    </location>
</feature>
<dbReference type="RefSeq" id="WP_390233380.1">
    <property type="nucleotide sequence ID" value="NZ_JBHSWI010000001.1"/>
</dbReference>
<dbReference type="CDD" id="cd00082">
    <property type="entry name" value="HisKA"/>
    <property type="match status" value="1"/>
</dbReference>
<dbReference type="InterPro" id="IPR003594">
    <property type="entry name" value="HATPase_dom"/>
</dbReference>
<dbReference type="PRINTS" id="PR00344">
    <property type="entry name" value="BCTRLSENSOR"/>
</dbReference>
<dbReference type="InterPro" id="IPR000014">
    <property type="entry name" value="PAS"/>
</dbReference>
<dbReference type="InterPro" id="IPR005467">
    <property type="entry name" value="His_kinase_dom"/>
</dbReference>
<accession>A0ABW1Z6H0</accession>
<dbReference type="Pfam" id="PF00512">
    <property type="entry name" value="HisKA"/>
    <property type="match status" value="1"/>
</dbReference>
<dbReference type="CDD" id="cd00075">
    <property type="entry name" value="HATPase"/>
    <property type="match status" value="1"/>
</dbReference>
<dbReference type="PANTHER" id="PTHR43065">
    <property type="entry name" value="SENSOR HISTIDINE KINASE"/>
    <property type="match status" value="1"/>
</dbReference>
<dbReference type="EMBL" id="JBHSWI010000001">
    <property type="protein sequence ID" value="MFC6644062.1"/>
    <property type="molecule type" value="Genomic_DNA"/>
</dbReference>
<evidence type="ECO:0000259" key="5">
    <source>
        <dbReference type="PROSITE" id="PS50112"/>
    </source>
</evidence>
<name>A0ABW1Z6H0_9BACT</name>
<dbReference type="InterPro" id="IPR036890">
    <property type="entry name" value="HATPase_C_sf"/>
</dbReference>
<evidence type="ECO:0000256" key="2">
    <source>
        <dbReference type="ARBA" id="ARBA00012438"/>
    </source>
</evidence>
<dbReference type="PROSITE" id="PS50112">
    <property type="entry name" value="PAS"/>
    <property type="match status" value="1"/>
</dbReference>
<dbReference type="Pfam" id="PF08448">
    <property type="entry name" value="PAS_4"/>
    <property type="match status" value="1"/>
</dbReference>
<feature type="domain" description="Histidine kinase" evidence="4">
    <location>
        <begin position="279"/>
        <end position="489"/>
    </location>
</feature>
<protein>
    <recommendedName>
        <fullName evidence="2">histidine kinase</fullName>
        <ecNumber evidence="2">2.7.13.3</ecNumber>
    </recommendedName>
</protein>
<dbReference type="Gene3D" id="3.30.450.20">
    <property type="entry name" value="PAS domain"/>
    <property type="match status" value="1"/>
</dbReference>
<proteinExistence type="predicted"/>
<dbReference type="SMART" id="SM00388">
    <property type="entry name" value="HisKA"/>
    <property type="match status" value="1"/>
</dbReference>
<dbReference type="InterPro" id="IPR004358">
    <property type="entry name" value="Sig_transdc_His_kin-like_C"/>
</dbReference>
<dbReference type="SUPFAM" id="SSF47384">
    <property type="entry name" value="Homodimeric domain of signal transducing histidine kinase"/>
    <property type="match status" value="1"/>
</dbReference>
<evidence type="ECO:0000256" key="1">
    <source>
        <dbReference type="ARBA" id="ARBA00000085"/>
    </source>
</evidence>
<comment type="caution">
    <text evidence="6">The sequence shown here is derived from an EMBL/GenBank/DDBJ whole genome shotgun (WGS) entry which is preliminary data.</text>
</comment>
<dbReference type="NCBIfam" id="TIGR00229">
    <property type="entry name" value="sensory_box"/>
    <property type="match status" value="1"/>
</dbReference>
<dbReference type="Gene3D" id="1.10.287.130">
    <property type="match status" value="1"/>
</dbReference>
<dbReference type="PROSITE" id="PS50109">
    <property type="entry name" value="HIS_KIN"/>
    <property type="match status" value="1"/>
</dbReference>
<dbReference type="Proteomes" id="UP001596391">
    <property type="component" value="Unassembled WGS sequence"/>
</dbReference>
<dbReference type="CDD" id="cd00130">
    <property type="entry name" value="PAS"/>
    <property type="match status" value="1"/>
</dbReference>
<dbReference type="SMART" id="SM00091">
    <property type="entry name" value="PAS"/>
    <property type="match status" value="1"/>
</dbReference>
<dbReference type="PANTHER" id="PTHR43065:SF42">
    <property type="entry name" value="TWO-COMPONENT SENSOR PPRA"/>
    <property type="match status" value="1"/>
</dbReference>
<dbReference type="SUPFAM" id="SSF55785">
    <property type="entry name" value="PYP-like sensor domain (PAS domain)"/>
    <property type="match status" value="1"/>
</dbReference>
<dbReference type="InterPro" id="IPR003661">
    <property type="entry name" value="HisK_dim/P_dom"/>
</dbReference>
<keyword evidence="3" id="KW-0597">Phosphoprotein</keyword>
<dbReference type="SUPFAM" id="SSF55874">
    <property type="entry name" value="ATPase domain of HSP90 chaperone/DNA topoisomerase II/histidine kinase"/>
    <property type="match status" value="1"/>
</dbReference>
<organism evidence="6 7">
    <name type="scientific">Granulicella cerasi</name>
    <dbReference type="NCBI Taxonomy" id="741063"/>
    <lineage>
        <taxon>Bacteria</taxon>
        <taxon>Pseudomonadati</taxon>
        <taxon>Acidobacteriota</taxon>
        <taxon>Terriglobia</taxon>
        <taxon>Terriglobales</taxon>
        <taxon>Acidobacteriaceae</taxon>
        <taxon>Granulicella</taxon>
    </lineage>
</organism>
<dbReference type="InterPro" id="IPR036097">
    <property type="entry name" value="HisK_dim/P_sf"/>
</dbReference>
<evidence type="ECO:0000256" key="3">
    <source>
        <dbReference type="ARBA" id="ARBA00022553"/>
    </source>
</evidence>
<comment type="catalytic activity">
    <reaction evidence="1">
        <text>ATP + protein L-histidine = ADP + protein N-phospho-L-histidine.</text>
        <dbReference type="EC" id="2.7.13.3"/>
    </reaction>
</comment>
<dbReference type="SMART" id="SM00387">
    <property type="entry name" value="HATPase_c"/>
    <property type="match status" value="1"/>
</dbReference>
<dbReference type="EC" id="2.7.13.3" evidence="2"/>
<reference evidence="7" key="1">
    <citation type="journal article" date="2019" name="Int. J. Syst. Evol. Microbiol.">
        <title>The Global Catalogue of Microorganisms (GCM) 10K type strain sequencing project: providing services to taxonomists for standard genome sequencing and annotation.</title>
        <authorList>
            <consortium name="The Broad Institute Genomics Platform"/>
            <consortium name="The Broad Institute Genome Sequencing Center for Infectious Disease"/>
            <person name="Wu L."/>
            <person name="Ma J."/>
        </authorList>
    </citation>
    <scope>NUCLEOTIDE SEQUENCE [LARGE SCALE GENOMIC DNA]</scope>
    <source>
        <strain evidence="7">CGMCC 1.16026</strain>
    </source>
</reference>
<evidence type="ECO:0000313" key="7">
    <source>
        <dbReference type="Proteomes" id="UP001596391"/>
    </source>
</evidence>
<dbReference type="InterPro" id="IPR035965">
    <property type="entry name" value="PAS-like_dom_sf"/>
</dbReference>
<dbReference type="InterPro" id="IPR013656">
    <property type="entry name" value="PAS_4"/>
</dbReference>
<evidence type="ECO:0000313" key="6">
    <source>
        <dbReference type="EMBL" id="MFC6644062.1"/>
    </source>
</evidence>
<sequence length="498" mass="54110">MRDGFRGLDLDPRPIDDLEAANAAWRTGVAEPIVAAVRRGEYTSDPGVNLREKGHIDALRAETRGILTSQRGIRDAAVAEFHSNVRHAIEAGIALAAVLGIMVGVFSFGKLQAISYAFQQTFREVNDKAHLASEAEQRLRAILTSIGDAVIVCDNEGRVEMLNTVAQILTGYSQQNALHRPIAEVLPLVDETTRESLDPSRLFDRAIHTGNQLHALLEPQDRATPQEVVVDLSASPIFDTDRKRTGSVIVFRDITEQLQTRHALLASEKLAVAGRLAATIAHEIHNPLDAVINILYLLRNHPDADDQNSLLDLASGELDRVAQISRAMLGMYRESKTPVAVNLTDLLESLLLLLDRHFMQASITVQKELLPDAIITGYPAELRQVFTNLLTNALDASSSGSTLTVSMHRSVHPTGITVVVHDHGVGIDAETLPHLFQPFFTTKGEKGTGLGLWVSQGIVQKHGGSISVESSTEASTHGTTLTVTLPRGNAPFIAAERN</sequence>
<dbReference type="Pfam" id="PF02518">
    <property type="entry name" value="HATPase_c"/>
    <property type="match status" value="1"/>
</dbReference>
<keyword evidence="7" id="KW-1185">Reference proteome</keyword>
<gene>
    <name evidence="6" type="ORF">ACFQBQ_00315</name>
</gene>